<protein>
    <recommendedName>
        <fullName evidence="2">LysM domain-containing protein</fullName>
    </recommendedName>
</protein>
<gene>
    <name evidence="3" type="ORF">MKW98_004859</name>
</gene>
<dbReference type="PANTHER" id="PTHR33734">
    <property type="entry name" value="LYSM DOMAIN-CONTAINING GPI-ANCHORED PROTEIN 2"/>
    <property type="match status" value="1"/>
</dbReference>
<evidence type="ECO:0000313" key="3">
    <source>
        <dbReference type="EMBL" id="KAI3837801.1"/>
    </source>
</evidence>
<accession>A0AAD4X509</accession>
<dbReference type="AlphaFoldDB" id="A0AAD4X509"/>
<evidence type="ECO:0000256" key="1">
    <source>
        <dbReference type="SAM" id="SignalP"/>
    </source>
</evidence>
<dbReference type="PROSITE" id="PS51782">
    <property type="entry name" value="LYSM"/>
    <property type="match status" value="2"/>
</dbReference>
<comment type="caution">
    <text evidence="3">The sequence shown here is derived from an EMBL/GenBank/DDBJ whole genome shotgun (WGS) entry which is preliminary data.</text>
</comment>
<dbReference type="Gene3D" id="3.10.350.10">
    <property type="entry name" value="LysM domain"/>
    <property type="match status" value="2"/>
</dbReference>
<keyword evidence="4" id="KW-1185">Reference proteome</keyword>
<dbReference type="CDD" id="cd00118">
    <property type="entry name" value="LysM"/>
    <property type="match status" value="2"/>
</dbReference>
<feature type="signal peptide" evidence="1">
    <location>
        <begin position="1"/>
        <end position="23"/>
    </location>
</feature>
<name>A0AAD4X509_9MAGN</name>
<reference evidence="3" key="1">
    <citation type="submission" date="2022-04" db="EMBL/GenBank/DDBJ databases">
        <title>A functionally conserved STORR gene fusion in Papaver species that diverged 16.8 million years ago.</title>
        <authorList>
            <person name="Catania T."/>
        </authorList>
    </citation>
    <scope>NUCLEOTIDE SEQUENCE</scope>
    <source>
        <strain evidence="3">S-188037</strain>
    </source>
</reference>
<evidence type="ECO:0000259" key="2">
    <source>
        <dbReference type="PROSITE" id="PS51782"/>
    </source>
</evidence>
<dbReference type="Proteomes" id="UP001202328">
    <property type="component" value="Unassembled WGS sequence"/>
</dbReference>
<keyword evidence="1" id="KW-0732">Signal</keyword>
<dbReference type="EMBL" id="JAJJMB010017535">
    <property type="protein sequence ID" value="KAI3837801.1"/>
    <property type="molecule type" value="Genomic_DNA"/>
</dbReference>
<proteinExistence type="predicted"/>
<feature type="domain" description="LysM" evidence="2">
    <location>
        <begin position="169"/>
        <end position="213"/>
    </location>
</feature>
<dbReference type="SUPFAM" id="SSF54106">
    <property type="entry name" value="LysM domain"/>
    <property type="match status" value="1"/>
</dbReference>
<sequence>MMLSKLLLCILLVSVLTFSSVKSQGFTCKSTTKCKSVAGYVSPNATTLSDIANLFGLTDFNLFLGANNFPMEDTSPRKSVAAKETIKIPFTCSCKNGTGISDNTPVYKVKAGEGLDHIARNIFSLLVTYQEIASVNNIADPNKIQVGQSLMIPLPCSCDAVDGNQVVHYAHTVPPKETLEMIGKEFGVTEKTLLVLNDLVDAKDLKAESVLDVPLKVCTTSVNKTSPDYPMLVPNGTYIVTANNCVRCAINCASSPFGTKVENWQECPSSRCEGRDPEVFIYPLGGNDYYLNRNCVERTCAYTGYNNQSQTISSSMINVTKCGPDVSPPPSGSPSMNLQGWNILWLTISLGSLLCSFLLS</sequence>
<dbReference type="Pfam" id="PF01476">
    <property type="entry name" value="LysM"/>
    <property type="match status" value="2"/>
</dbReference>
<organism evidence="3 4">
    <name type="scientific">Papaver atlanticum</name>
    <dbReference type="NCBI Taxonomy" id="357466"/>
    <lineage>
        <taxon>Eukaryota</taxon>
        <taxon>Viridiplantae</taxon>
        <taxon>Streptophyta</taxon>
        <taxon>Embryophyta</taxon>
        <taxon>Tracheophyta</taxon>
        <taxon>Spermatophyta</taxon>
        <taxon>Magnoliopsida</taxon>
        <taxon>Ranunculales</taxon>
        <taxon>Papaveraceae</taxon>
        <taxon>Papaveroideae</taxon>
        <taxon>Papaver</taxon>
    </lineage>
</organism>
<dbReference type="InterPro" id="IPR036779">
    <property type="entry name" value="LysM_dom_sf"/>
</dbReference>
<feature type="chain" id="PRO_5042278478" description="LysM domain-containing protein" evidence="1">
    <location>
        <begin position="24"/>
        <end position="360"/>
    </location>
</feature>
<dbReference type="PANTHER" id="PTHR33734:SF11">
    <property type="entry name" value="LYSM DOMAIN-CONTAINING GPI-ANCHORED PROTEIN 2"/>
    <property type="match status" value="1"/>
</dbReference>
<feature type="domain" description="LysM" evidence="2">
    <location>
        <begin position="105"/>
        <end position="152"/>
    </location>
</feature>
<dbReference type="SMART" id="SM00257">
    <property type="entry name" value="LysM"/>
    <property type="match status" value="2"/>
</dbReference>
<evidence type="ECO:0000313" key="4">
    <source>
        <dbReference type="Proteomes" id="UP001202328"/>
    </source>
</evidence>
<dbReference type="InterPro" id="IPR018392">
    <property type="entry name" value="LysM"/>
</dbReference>